<keyword evidence="5" id="KW-0808">Transferase</keyword>
<dbReference type="Pfam" id="PF13380">
    <property type="entry name" value="CoA_binding_2"/>
    <property type="match status" value="1"/>
</dbReference>
<name>A0A448VPX2_9NEIS</name>
<dbReference type="Gene3D" id="3.40.50.720">
    <property type="entry name" value="NAD(P)-binding Rossmann-like Domain"/>
    <property type="match status" value="1"/>
</dbReference>
<dbReference type="InterPro" id="IPR016181">
    <property type="entry name" value="Acyl_CoA_acyltransferase"/>
</dbReference>
<accession>A0A448VPX2</accession>
<dbReference type="InterPro" id="IPR016102">
    <property type="entry name" value="Succinyl-CoA_synth-like"/>
</dbReference>
<dbReference type="GO" id="GO:0005524">
    <property type="term" value="F:ATP binding"/>
    <property type="evidence" value="ECO:0007669"/>
    <property type="project" value="UniProtKB-KW"/>
</dbReference>
<dbReference type="CDD" id="cd04301">
    <property type="entry name" value="NAT_SF"/>
    <property type="match status" value="1"/>
</dbReference>
<dbReference type="SUPFAM" id="SSF51735">
    <property type="entry name" value="NAD(P)-binding Rossmann-fold domains"/>
    <property type="match status" value="1"/>
</dbReference>
<dbReference type="GO" id="GO:0016747">
    <property type="term" value="F:acyltransferase activity, transferring groups other than amino-acyl groups"/>
    <property type="evidence" value="ECO:0007669"/>
    <property type="project" value="InterPro"/>
</dbReference>
<dbReference type="PROSITE" id="PS51186">
    <property type="entry name" value="GNAT"/>
    <property type="match status" value="1"/>
</dbReference>
<keyword evidence="2" id="KW-0547">Nucleotide-binding</keyword>
<reference evidence="5 6" key="1">
    <citation type="submission" date="2018-12" db="EMBL/GenBank/DDBJ databases">
        <authorList>
            <consortium name="Pathogen Informatics"/>
        </authorList>
    </citation>
    <scope>NUCLEOTIDE SEQUENCE [LARGE SCALE GENOMIC DNA]</scope>
    <source>
        <strain evidence="5 6">NCTC12742</strain>
    </source>
</reference>
<dbReference type="Pfam" id="PF00583">
    <property type="entry name" value="Acetyltransf_1"/>
    <property type="match status" value="1"/>
</dbReference>
<dbReference type="PANTHER" id="PTHR43334">
    <property type="entry name" value="ACETATE--COA LIGASE [ADP-FORMING]"/>
    <property type="match status" value="1"/>
</dbReference>
<keyword evidence="6" id="KW-1185">Reference proteome</keyword>
<keyword evidence="1" id="KW-0436">Ligase</keyword>
<dbReference type="PANTHER" id="PTHR43334:SF1">
    <property type="entry name" value="3-HYDROXYPROPIONATE--COA LIGASE [ADP-FORMING]"/>
    <property type="match status" value="1"/>
</dbReference>
<dbReference type="STRING" id="28091.SAMEA3174300_00266"/>
<evidence type="ECO:0000313" key="5">
    <source>
        <dbReference type="EMBL" id="VEJ51803.1"/>
    </source>
</evidence>
<evidence type="ECO:0000259" key="4">
    <source>
        <dbReference type="PROSITE" id="PS51186"/>
    </source>
</evidence>
<protein>
    <submittedName>
        <fullName evidence="5">Putative N-acetyltransferase</fullName>
    </submittedName>
</protein>
<dbReference type="InterPro" id="IPR036291">
    <property type="entry name" value="NAD(P)-bd_dom_sf"/>
</dbReference>
<dbReference type="InterPro" id="IPR003781">
    <property type="entry name" value="CoA-bd"/>
</dbReference>
<evidence type="ECO:0000313" key="6">
    <source>
        <dbReference type="Proteomes" id="UP000272771"/>
    </source>
</evidence>
<dbReference type="InterPro" id="IPR000182">
    <property type="entry name" value="GNAT_dom"/>
</dbReference>
<dbReference type="Proteomes" id="UP000272771">
    <property type="component" value="Chromosome"/>
</dbReference>
<dbReference type="SMART" id="SM00881">
    <property type="entry name" value="CoA_binding"/>
    <property type="match status" value="1"/>
</dbReference>
<dbReference type="AlphaFoldDB" id="A0A448VPX2"/>
<sequence>MSTHSLASLFNPKHIILVGASERPNSLGERFLSTLIQAPFSGKLTPVNLRHKTVAGIKSYHQIQRIPDNADLAVVLTPPDTYDTVIKACIKKDIQNIILIQDWNQENEAQLIQETQQTVKKFEKTETNIFACTLAGINLTQHRVNLNHTPLTANRYGDFSVVSMDPASSHTILSILNAFNIGLSAHVSMQPQINGENYTKIVEHLHYYDSCRKLIIEFNPHTELQTFFNKLHRASKNKTVVLYAPNCHTTDEYTTVRALAKRSGCLFAPNPETLTLYIRALNIRLSSKIKNVKLITNQPYGWLHTAAEQCGIHLNHNATTTNSVNTPALLYRTQAESALNQNQTDAVLIALAPVKSEYHSEISNMLHTLQQSTTKPILFSHGFSDGLLHFQHTSEAINTIVAHNKIIAKKQPIIAKPWPCNLKTPDIQTAESDQQNISKLIKSLHLPEYSEHPSENHSIRFRYTYHSDYGFLLHCSNHHTQKTYIAPFSTIHAENIKNTFHTKLQTKEICQLLYSLNTCALNLPTLQYAEFHSSGNGLQTTEILLQENNSTSPLAAVYPQQNIFMPSENSDGLVTIRSIHPEDAFHIQKLIRNLSDESRYNRFMAHIKELSPSALAAISNFNPTYEGAFGAFNSSGELLGISHFSSVNHDPNTCEFAICIADHMQGKGLAKPLMDTILERAKQQGYRQMTADILQSNTAMVKFMQKTGFTLTPSEVDNQLYQAERRLFPQTNNSKTKFKKQILAFKS</sequence>
<proteinExistence type="predicted"/>
<dbReference type="InterPro" id="IPR051538">
    <property type="entry name" value="Acyl-CoA_Synth/Transferase"/>
</dbReference>
<feature type="domain" description="N-acetyltransferase" evidence="4">
    <location>
        <begin position="574"/>
        <end position="729"/>
    </location>
</feature>
<organism evidence="5 6">
    <name type="scientific">Neisseria weaveri</name>
    <dbReference type="NCBI Taxonomy" id="28091"/>
    <lineage>
        <taxon>Bacteria</taxon>
        <taxon>Pseudomonadati</taxon>
        <taxon>Pseudomonadota</taxon>
        <taxon>Betaproteobacteria</taxon>
        <taxon>Neisseriales</taxon>
        <taxon>Neisseriaceae</taxon>
        <taxon>Neisseria</taxon>
    </lineage>
</organism>
<dbReference type="EMBL" id="LR134533">
    <property type="protein sequence ID" value="VEJ51803.1"/>
    <property type="molecule type" value="Genomic_DNA"/>
</dbReference>
<evidence type="ECO:0000256" key="1">
    <source>
        <dbReference type="ARBA" id="ARBA00022598"/>
    </source>
</evidence>
<dbReference type="SUPFAM" id="SSF55729">
    <property type="entry name" value="Acyl-CoA N-acyltransferases (Nat)"/>
    <property type="match status" value="1"/>
</dbReference>
<dbReference type="Gene3D" id="3.40.630.30">
    <property type="match status" value="1"/>
</dbReference>
<dbReference type="RefSeq" id="WP_232014415.1">
    <property type="nucleotide sequence ID" value="NZ_CAUJRG010000005.1"/>
</dbReference>
<keyword evidence="3" id="KW-0067">ATP-binding</keyword>
<dbReference type="GO" id="GO:0016874">
    <property type="term" value="F:ligase activity"/>
    <property type="evidence" value="ECO:0007669"/>
    <property type="project" value="UniProtKB-KW"/>
</dbReference>
<gene>
    <name evidence="5" type="ORF">NCTC12742_01708</name>
</gene>
<evidence type="ECO:0000256" key="2">
    <source>
        <dbReference type="ARBA" id="ARBA00022741"/>
    </source>
</evidence>
<evidence type="ECO:0000256" key="3">
    <source>
        <dbReference type="ARBA" id="ARBA00022840"/>
    </source>
</evidence>
<dbReference type="SUPFAM" id="SSF52210">
    <property type="entry name" value="Succinyl-CoA synthetase domains"/>
    <property type="match status" value="1"/>
</dbReference>